<evidence type="ECO:0000313" key="5">
    <source>
        <dbReference type="Proteomes" id="UP000324832"/>
    </source>
</evidence>
<dbReference type="AlphaFoldDB" id="A0A5E4PZ72"/>
<feature type="compositionally biased region" description="Polar residues" evidence="1">
    <location>
        <begin position="782"/>
        <end position="795"/>
    </location>
</feature>
<protein>
    <recommendedName>
        <fullName evidence="6">Right handed beta helix domain-containing protein</fullName>
    </recommendedName>
</protein>
<keyword evidence="2" id="KW-0812">Transmembrane</keyword>
<feature type="transmembrane region" description="Helical" evidence="2">
    <location>
        <begin position="500"/>
        <end position="524"/>
    </location>
</feature>
<feature type="chain" id="PRO_5022736523" description="Right handed beta helix domain-containing protein" evidence="3">
    <location>
        <begin position="20"/>
        <end position="839"/>
    </location>
</feature>
<feature type="compositionally biased region" description="Low complexity" evidence="1">
    <location>
        <begin position="796"/>
        <end position="811"/>
    </location>
</feature>
<feature type="region of interest" description="Disordered" evidence="1">
    <location>
        <begin position="782"/>
        <end position="839"/>
    </location>
</feature>
<name>A0A5E4PZ72_9NEOP</name>
<reference evidence="4 5" key="1">
    <citation type="submission" date="2017-07" db="EMBL/GenBank/DDBJ databases">
        <authorList>
            <person name="Talla V."/>
            <person name="Backstrom N."/>
        </authorList>
    </citation>
    <scope>NUCLEOTIDE SEQUENCE [LARGE SCALE GENOMIC DNA]</scope>
</reference>
<keyword evidence="2" id="KW-1133">Transmembrane helix</keyword>
<dbReference type="InterPro" id="IPR032675">
    <property type="entry name" value="LRR_dom_sf"/>
</dbReference>
<evidence type="ECO:0000256" key="1">
    <source>
        <dbReference type="SAM" id="MobiDB-lite"/>
    </source>
</evidence>
<sequence length="839" mass="93898">MSRHPALFVLLVLVAVTCAYPVYTELRPNMCKRSFCECTPEKHPSWITINCTVPHDQKVSIYEGDLPDTMTSLVISGAEGVVINTNSLTRLSDARYIRITNTKTVVVKKFAAMEMNIVNLFLDISECDSLTIEKRSFVDIKGPLSVAIEECQQVSIDTEAFSWLLSITIVNVTQLRLHEGTFVLDPSASNVGEHGPGMTIKMKNLEVPEFSRQTFGSSAALISMERVNVGTVRPDAFSANTYNIVMAMNCSFHLVERDSFTQNSLINSLSFNSCKIHHLKSGALRSGISKLKILFTRINRVDTGAINATIASIEISNCSFHLFKERGFELSSWNQLHMIGNSFDELSPYAISGPSGSVHEVIFQENEIEDLKEGGLDILGKAYIKYGSLIIYKKNFYGQPCYCNMSRYIENGLSINDSEPFENETYCTINLFFARCFNIYDQNMSFGKFSHNVCSKSNVVECKSFRSVAGSADPEIKNPRFPHKKDDYDEPGLSVRNKKVIAIVIITVFGCILIAMLISLIKLLRQTGCCLNFKEIFRAPCGICRRLCVCNDGGIDNAVSISQLSVHEYSERHRLNEPRIQEVAQEVTQEATQEATQQATQETALNSPIKTQEIVLYDNKTIQTMPEELTKELLDNLKERLDDPENYVEAREMIEHLYELIKVEENSIASGPKIVKIEENIYELPFQDSSPRMGRNNKLMISVGTRTPSLDKLTPLSPYNRHPALLHEYFDPKDIAVHLYAEIVNNDKDKKAVLSSMPDVIAEQAIPRGPYLRAVHEKMSSSAPVSPQKFLNNPLKTSTIKSNKSTSSNSSGKMINRPLPERPVAVSIDPGEGTSFRSG</sequence>
<dbReference type="Proteomes" id="UP000324832">
    <property type="component" value="Unassembled WGS sequence"/>
</dbReference>
<evidence type="ECO:0000256" key="2">
    <source>
        <dbReference type="SAM" id="Phobius"/>
    </source>
</evidence>
<evidence type="ECO:0000256" key="3">
    <source>
        <dbReference type="SAM" id="SignalP"/>
    </source>
</evidence>
<dbReference type="EMBL" id="FZQP02000848">
    <property type="protein sequence ID" value="VVC90676.1"/>
    <property type="molecule type" value="Genomic_DNA"/>
</dbReference>
<feature type="signal peptide" evidence="3">
    <location>
        <begin position="1"/>
        <end position="19"/>
    </location>
</feature>
<proteinExistence type="predicted"/>
<keyword evidence="3" id="KW-0732">Signal</keyword>
<accession>A0A5E4PZ72</accession>
<keyword evidence="2" id="KW-0472">Membrane</keyword>
<gene>
    <name evidence="4" type="ORF">LSINAPIS_LOCUS3535</name>
</gene>
<evidence type="ECO:0000313" key="4">
    <source>
        <dbReference type="EMBL" id="VVC90676.1"/>
    </source>
</evidence>
<dbReference type="Gene3D" id="3.80.10.10">
    <property type="entry name" value="Ribonuclease Inhibitor"/>
    <property type="match status" value="1"/>
</dbReference>
<evidence type="ECO:0008006" key="6">
    <source>
        <dbReference type="Google" id="ProtNLM"/>
    </source>
</evidence>
<keyword evidence="5" id="KW-1185">Reference proteome</keyword>
<organism evidence="4 5">
    <name type="scientific">Leptidea sinapis</name>
    <dbReference type="NCBI Taxonomy" id="189913"/>
    <lineage>
        <taxon>Eukaryota</taxon>
        <taxon>Metazoa</taxon>
        <taxon>Ecdysozoa</taxon>
        <taxon>Arthropoda</taxon>
        <taxon>Hexapoda</taxon>
        <taxon>Insecta</taxon>
        <taxon>Pterygota</taxon>
        <taxon>Neoptera</taxon>
        <taxon>Endopterygota</taxon>
        <taxon>Lepidoptera</taxon>
        <taxon>Glossata</taxon>
        <taxon>Ditrysia</taxon>
        <taxon>Papilionoidea</taxon>
        <taxon>Pieridae</taxon>
        <taxon>Dismorphiinae</taxon>
        <taxon>Leptidea</taxon>
    </lineage>
</organism>